<evidence type="ECO:0000313" key="3">
    <source>
        <dbReference type="Proteomes" id="UP001177023"/>
    </source>
</evidence>
<proteinExistence type="inferred from homology"/>
<protein>
    <submittedName>
        <fullName evidence="2">Uncharacterized protein</fullName>
    </submittedName>
</protein>
<dbReference type="GO" id="GO:0070176">
    <property type="term" value="C:DRM complex"/>
    <property type="evidence" value="ECO:0007669"/>
    <property type="project" value="InterPro"/>
</dbReference>
<evidence type="ECO:0000313" key="2">
    <source>
        <dbReference type="EMBL" id="CAJ0580012.1"/>
    </source>
</evidence>
<comment type="caution">
    <text evidence="2">The sequence shown here is derived from an EMBL/GenBank/DDBJ whole genome shotgun (WGS) entry which is preliminary data.</text>
</comment>
<dbReference type="InterPro" id="IPR018737">
    <property type="entry name" value="DREAM_LIN52"/>
</dbReference>
<comment type="similarity">
    <text evidence="1">Belongs to the lin-52 family.</text>
</comment>
<dbReference type="PANTHER" id="PTHR31489:SF2">
    <property type="entry name" value="PROTEIN LIN-52 HOMOLOG"/>
    <property type="match status" value="1"/>
</dbReference>
<name>A0AA36D2Q6_9BILA</name>
<accession>A0AA36D2Q6</accession>
<dbReference type="AlphaFoldDB" id="A0AA36D2Q6"/>
<dbReference type="Proteomes" id="UP001177023">
    <property type="component" value="Unassembled WGS sequence"/>
</dbReference>
<dbReference type="Pfam" id="PF10044">
    <property type="entry name" value="LIN52"/>
    <property type="match status" value="1"/>
</dbReference>
<dbReference type="EMBL" id="CATQJA010002659">
    <property type="protein sequence ID" value="CAJ0580012.1"/>
    <property type="molecule type" value="Genomic_DNA"/>
</dbReference>
<keyword evidence="3" id="KW-1185">Reference proteome</keyword>
<gene>
    <name evidence="2" type="ORF">MSPICULIGERA_LOCUS18215</name>
</gene>
<organism evidence="2 3">
    <name type="scientific">Mesorhabditis spiculigera</name>
    <dbReference type="NCBI Taxonomy" id="96644"/>
    <lineage>
        <taxon>Eukaryota</taxon>
        <taxon>Metazoa</taxon>
        <taxon>Ecdysozoa</taxon>
        <taxon>Nematoda</taxon>
        <taxon>Chromadorea</taxon>
        <taxon>Rhabditida</taxon>
        <taxon>Rhabditina</taxon>
        <taxon>Rhabditomorpha</taxon>
        <taxon>Rhabditoidea</taxon>
        <taxon>Rhabditidae</taxon>
        <taxon>Mesorhabditinae</taxon>
        <taxon>Mesorhabditis</taxon>
    </lineage>
</organism>
<dbReference type="GO" id="GO:0006355">
    <property type="term" value="P:regulation of DNA-templated transcription"/>
    <property type="evidence" value="ECO:0007669"/>
    <property type="project" value="InterPro"/>
</dbReference>
<sequence>MASTPTTSSNPSPAPASLECSESLPAIQKSWAVESTRLFVPPYAPKKEFKEVEKLDGDDVKLINELSRLSPAQMCEYIRNLDNKAYVIGIEEARQFARAKMIQIFKPKEI</sequence>
<feature type="non-terminal residue" evidence="2">
    <location>
        <position position="110"/>
    </location>
</feature>
<dbReference type="PANTHER" id="PTHR31489">
    <property type="entry name" value="LIN52 FAMILY MEMBER"/>
    <property type="match status" value="1"/>
</dbReference>
<reference evidence="2" key="1">
    <citation type="submission" date="2023-06" db="EMBL/GenBank/DDBJ databases">
        <authorList>
            <person name="Delattre M."/>
        </authorList>
    </citation>
    <scope>NUCLEOTIDE SEQUENCE</scope>
    <source>
        <strain evidence="2">AF72</strain>
    </source>
</reference>
<evidence type="ECO:0000256" key="1">
    <source>
        <dbReference type="ARBA" id="ARBA00005456"/>
    </source>
</evidence>